<evidence type="ECO:0000313" key="5">
    <source>
        <dbReference type="Proteomes" id="UP000015454"/>
    </source>
</evidence>
<dbReference type="EMBL" id="AHMO02000007">
    <property type="protein sequence ID" value="EQA46446.1"/>
    <property type="molecule type" value="Genomic_DNA"/>
</dbReference>
<gene>
    <name evidence="4" type="ORF">LEP1GSC050_0476</name>
</gene>
<dbReference type="RefSeq" id="WP_010568277.1">
    <property type="nucleotide sequence ID" value="NZ_AHMO02000007.1"/>
</dbReference>
<dbReference type="AlphaFoldDB" id="T0FEY9"/>
<dbReference type="SMART" id="SM00448">
    <property type="entry name" value="REC"/>
    <property type="match status" value="1"/>
</dbReference>
<dbReference type="SUPFAM" id="SSF52172">
    <property type="entry name" value="CheY-like"/>
    <property type="match status" value="1"/>
</dbReference>
<dbReference type="PANTHER" id="PTHR44591">
    <property type="entry name" value="STRESS RESPONSE REGULATOR PROTEIN 1"/>
    <property type="match status" value="1"/>
</dbReference>
<dbReference type="Gene3D" id="3.40.50.2300">
    <property type="match status" value="1"/>
</dbReference>
<feature type="modified residue" description="4-aspartylphosphate" evidence="2">
    <location>
        <position position="43"/>
    </location>
</feature>
<evidence type="ECO:0000313" key="4">
    <source>
        <dbReference type="EMBL" id="EQA46446.1"/>
    </source>
</evidence>
<keyword evidence="5" id="KW-1185">Reference proteome</keyword>
<dbReference type="InterPro" id="IPR001789">
    <property type="entry name" value="Sig_transdc_resp-reg_receiver"/>
</dbReference>
<name>T0FEY9_9LEPT</name>
<evidence type="ECO:0000259" key="3">
    <source>
        <dbReference type="PROSITE" id="PS50110"/>
    </source>
</evidence>
<dbReference type="STRING" id="1049789.LEP1GSC050_0476"/>
<dbReference type="InterPro" id="IPR050595">
    <property type="entry name" value="Bact_response_regulator"/>
</dbReference>
<dbReference type="GO" id="GO:0000160">
    <property type="term" value="P:phosphorelay signal transduction system"/>
    <property type="evidence" value="ECO:0007669"/>
    <property type="project" value="InterPro"/>
</dbReference>
<keyword evidence="1 2" id="KW-0597">Phosphoprotein</keyword>
<dbReference type="InterPro" id="IPR011006">
    <property type="entry name" value="CheY-like_superfamily"/>
</dbReference>
<accession>T0FEY9</accession>
<dbReference type="Pfam" id="PF00072">
    <property type="entry name" value="Response_reg"/>
    <property type="match status" value="1"/>
</dbReference>
<organism evidence="4 5">
    <name type="scientific">Leptospira broomii serovar Hurstbridge str. 5399</name>
    <dbReference type="NCBI Taxonomy" id="1049789"/>
    <lineage>
        <taxon>Bacteria</taxon>
        <taxon>Pseudomonadati</taxon>
        <taxon>Spirochaetota</taxon>
        <taxon>Spirochaetia</taxon>
        <taxon>Leptospirales</taxon>
        <taxon>Leptospiraceae</taxon>
        <taxon>Leptospira</taxon>
    </lineage>
</organism>
<reference evidence="4" key="1">
    <citation type="submission" date="2013-05" db="EMBL/GenBank/DDBJ databases">
        <authorList>
            <person name="Harkins D.M."/>
            <person name="Durkin A.S."/>
            <person name="Brinkac L.M."/>
            <person name="Haft D.H."/>
            <person name="Selengut J.D."/>
            <person name="Sanka R."/>
            <person name="DePew J."/>
            <person name="Purushe J."/>
            <person name="Hartskeerl R.A."/>
            <person name="Ahmed A."/>
            <person name="van der Linden H."/>
            <person name="Goris M.G.A."/>
            <person name="Vinetz J.M."/>
            <person name="Sutton G.G."/>
            <person name="Nierman W.C."/>
            <person name="Fouts D.E."/>
        </authorList>
    </citation>
    <scope>NUCLEOTIDE SEQUENCE [LARGE SCALE GENOMIC DNA]</scope>
    <source>
        <strain evidence="4">5399</strain>
    </source>
</reference>
<evidence type="ECO:0000256" key="2">
    <source>
        <dbReference type="PROSITE-ProRule" id="PRU00169"/>
    </source>
</evidence>
<proteinExistence type="predicted"/>
<feature type="domain" description="Response regulatory" evidence="3">
    <location>
        <begin position="1"/>
        <end position="108"/>
    </location>
</feature>
<dbReference type="OrthoDB" id="161664at2"/>
<comment type="caution">
    <text evidence="4">The sequence shown here is derived from an EMBL/GenBank/DDBJ whole genome shotgun (WGS) entry which is preliminary data.</text>
</comment>
<protein>
    <submittedName>
        <fullName evidence="4">Response regulator receiver domain protein</fullName>
    </submittedName>
</protein>
<sequence>MLREMVEILFEGKGYAVLVTGNGKEAIELYNDRKNDVSLILSDRDIPEISGDRMFYEIQKIDSSVRVILASGYIEFDKKSKLLKDGVKEVIQKPYKAVEILERVRLVLDGQIS</sequence>
<dbReference type="PANTHER" id="PTHR44591:SF3">
    <property type="entry name" value="RESPONSE REGULATORY DOMAIN-CONTAINING PROTEIN"/>
    <property type="match status" value="1"/>
</dbReference>
<dbReference type="Proteomes" id="UP000015454">
    <property type="component" value="Unassembled WGS sequence"/>
</dbReference>
<dbReference type="PROSITE" id="PS50110">
    <property type="entry name" value="RESPONSE_REGULATORY"/>
    <property type="match status" value="1"/>
</dbReference>
<dbReference type="CDD" id="cd00156">
    <property type="entry name" value="REC"/>
    <property type="match status" value="1"/>
</dbReference>
<evidence type="ECO:0000256" key="1">
    <source>
        <dbReference type="ARBA" id="ARBA00022553"/>
    </source>
</evidence>